<dbReference type="PANTHER" id="PTHR11242:SF0">
    <property type="entry name" value="TPR_REGION DOMAIN-CONTAINING PROTEIN"/>
    <property type="match status" value="1"/>
</dbReference>
<keyword evidence="1" id="KW-0677">Repeat</keyword>
<sequence>MEKDIENKETPAPEVEDTATQPDETKENKEEEPAKTPEESQEEAKQEMIKAQNDKIRGFIEKAQELKALGNEFFKEGNFAKAKSKYAFVFSYTKSITGGMSGDDQMLNLAMKAKQQEISEEYKIAAKELERDVNNNMAMIFLKEGNWTKVIEKTTNSINAEKNMKAYFRRGKAYAMKNDFENAYKDFEEGKKVSPDDAKLFDTEIEKTKKREKKYDQQAAKKFSGFFDKKE</sequence>
<dbReference type="EMBL" id="CAMPGE010019711">
    <property type="protein sequence ID" value="CAI2378028.1"/>
    <property type="molecule type" value="Genomic_DNA"/>
</dbReference>
<feature type="repeat" description="TPR" evidence="3">
    <location>
        <begin position="164"/>
        <end position="197"/>
    </location>
</feature>
<feature type="compositionally biased region" description="Basic and acidic residues" evidence="4">
    <location>
        <begin position="23"/>
        <end position="49"/>
    </location>
</feature>
<evidence type="ECO:0000256" key="1">
    <source>
        <dbReference type="ARBA" id="ARBA00022737"/>
    </source>
</evidence>
<reference evidence="5" key="1">
    <citation type="submission" date="2023-07" db="EMBL/GenBank/DDBJ databases">
        <authorList>
            <consortium name="AG Swart"/>
            <person name="Singh M."/>
            <person name="Singh A."/>
            <person name="Seah K."/>
            <person name="Emmerich C."/>
        </authorList>
    </citation>
    <scope>NUCLEOTIDE SEQUENCE</scope>
    <source>
        <strain evidence="5">DP1</strain>
    </source>
</reference>
<dbReference type="InterPro" id="IPR039663">
    <property type="entry name" value="AIP/AIPL1/TTC9"/>
</dbReference>
<evidence type="ECO:0000313" key="6">
    <source>
        <dbReference type="Proteomes" id="UP001295684"/>
    </source>
</evidence>
<dbReference type="SMART" id="SM00028">
    <property type="entry name" value="TPR"/>
    <property type="match status" value="2"/>
</dbReference>
<dbReference type="AlphaFoldDB" id="A0AAD1XRR4"/>
<dbReference type="SUPFAM" id="SSF48452">
    <property type="entry name" value="TPR-like"/>
    <property type="match status" value="1"/>
</dbReference>
<evidence type="ECO:0000313" key="5">
    <source>
        <dbReference type="EMBL" id="CAI2378028.1"/>
    </source>
</evidence>
<keyword evidence="2 3" id="KW-0802">TPR repeat</keyword>
<evidence type="ECO:0000256" key="2">
    <source>
        <dbReference type="ARBA" id="ARBA00022803"/>
    </source>
</evidence>
<evidence type="ECO:0008006" key="7">
    <source>
        <dbReference type="Google" id="ProtNLM"/>
    </source>
</evidence>
<dbReference type="PROSITE" id="PS50005">
    <property type="entry name" value="TPR"/>
    <property type="match status" value="1"/>
</dbReference>
<keyword evidence="6" id="KW-1185">Reference proteome</keyword>
<feature type="compositionally biased region" description="Basic and acidic residues" evidence="4">
    <location>
        <begin position="1"/>
        <end position="11"/>
    </location>
</feature>
<dbReference type="Proteomes" id="UP001295684">
    <property type="component" value="Unassembled WGS sequence"/>
</dbReference>
<dbReference type="InterPro" id="IPR011990">
    <property type="entry name" value="TPR-like_helical_dom_sf"/>
</dbReference>
<name>A0AAD1XRR4_EUPCR</name>
<dbReference type="Gene3D" id="1.25.40.10">
    <property type="entry name" value="Tetratricopeptide repeat domain"/>
    <property type="match status" value="1"/>
</dbReference>
<organism evidence="5 6">
    <name type="scientific">Euplotes crassus</name>
    <dbReference type="NCBI Taxonomy" id="5936"/>
    <lineage>
        <taxon>Eukaryota</taxon>
        <taxon>Sar</taxon>
        <taxon>Alveolata</taxon>
        <taxon>Ciliophora</taxon>
        <taxon>Intramacronucleata</taxon>
        <taxon>Spirotrichea</taxon>
        <taxon>Hypotrichia</taxon>
        <taxon>Euplotida</taxon>
        <taxon>Euplotidae</taxon>
        <taxon>Moneuplotes</taxon>
    </lineage>
</organism>
<evidence type="ECO:0000256" key="3">
    <source>
        <dbReference type="PROSITE-ProRule" id="PRU00339"/>
    </source>
</evidence>
<dbReference type="PANTHER" id="PTHR11242">
    <property type="entry name" value="ARYL HYDROCARBON RECEPTOR INTERACTING PROTEIN RELATED"/>
    <property type="match status" value="1"/>
</dbReference>
<evidence type="ECO:0000256" key="4">
    <source>
        <dbReference type="SAM" id="MobiDB-lite"/>
    </source>
</evidence>
<gene>
    <name evidence="5" type="ORF">ECRASSUSDP1_LOCUS19419</name>
</gene>
<feature type="region of interest" description="Disordered" evidence="4">
    <location>
        <begin position="1"/>
        <end position="49"/>
    </location>
</feature>
<dbReference type="InterPro" id="IPR019734">
    <property type="entry name" value="TPR_rpt"/>
</dbReference>
<accession>A0AAD1XRR4</accession>
<proteinExistence type="predicted"/>
<protein>
    <recommendedName>
        <fullName evidence="7">Tetratricopeptide repeat protein</fullName>
    </recommendedName>
</protein>
<comment type="caution">
    <text evidence="5">The sequence shown here is derived from an EMBL/GenBank/DDBJ whole genome shotgun (WGS) entry which is preliminary data.</text>
</comment>